<organism evidence="1 2">
    <name type="scientific">Amborella trichopoda</name>
    <dbReference type="NCBI Taxonomy" id="13333"/>
    <lineage>
        <taxon>Eukaryota</taxon>
        <taxon>Viridiplantae</taxon>
        <taxon>Streptophyta</taxon>
        <taxon>Embryophyta</taxon>
        <taxon>Tracheophyta</taxon>
        <taxon>Spermatophyta</taxon>
        <taxon>Magnoliopsida</taxon>
        <taxon>Amborellales</taxon>
        <taxon>Amborellaceae</taxon>
        <taxon>Amborella</taxon>
    </lineage>
</organism>
<dbReference type="HOGENOM" id="CLU_1059008_0_0_1"/>
<gene>
    <name evidence="1" type="ORF">AMTR_s00116p00092180</name>
</gene>
<evidence type="ECO:0000313" key="2">
    <source>
        <dbReference type="Proteomes" id="UP000017836"/>
    </source>
</evidence>
<dbReference type="EMBL" id="KI395851">
    <property type="protein sequence ID" value="ERM97776.1"/>
    <property type="molecule type" value="Genomic_DNA"/>
</dbReference>
<proteinExistence type="predicted"/>
<dbReference type="Proteomes" id="UP000017836">
    <property type="component" value="Unassembled WGS sequence"/>
</dbReference>
<dbReference type="AlphaFoldDB" id="W1NNY1"/>
<accession>W1NNY1</accession>
<reference evidence="2" key="1">
    <citation type="journal article" date="2013" name="Science">
        <title>The Amborella genome and the evolution of flowering plants.</title>
        <authorList>
            <consortium name="Amborella Genome Project"/>
        </authorList>
    </citation>
    <scope>NUCLEOTIDE SEQUENCE [LARGE SCALE GENOMIC DNA]</scope>
</reference>
<name>W1NNY1_AMBTC</name>
<protein>
    <submittedName>
        <fullName evidence="1">Uncharacterized protein</fullName>
    </submittedName>
</protein>
<dbReference type="Gramene" id="ERM97776">
    <property type="protein sequence ID" value="ERM97776"/>
    <property type="gene ID" value="AMTR_s00116p00092180"/>
</dbReference>
<sequence length="263" mass="29229">MESGEEECGDGDIQIATTPLVDDEGWQKVGRHQPRFNFGVSFPVKKANSPVKKDPRFFRARKKEVQNLKIRKHWIPMGRFPKNMSRPSLNVKNSTRLSVNVDGAISGPRYRACDDEGVRLVGTPVGSLNRLGGGPSFPKLSTFPKLQATPLKAVDEAFQKLCWFLLTAIVVSAGHHLRSEVAPLFLLVVLGKMYPLMHRHVASKGRPSQRSSVDPSKINPLVIVLVDEVQQQAVLEDGENSPRVGVNGERRSMLRTPCYKSLI</sequence>
<evidence type="ECO:0000313" key="1">
    <source>
        <dbReference type="EMBL" id="ERM97776.1"/>
    </source>
</evidence>
<keyword evidence="2" id="KW-1185">Reference proteome</keyword>